<dbReference type="GO" id="GO:0016616">
    <property type="term" value="F:oxidoreductase activity, acting on the CH-OH group of donors, NAD or NADP as acceptor"/>
    <property type="evidence" value="ECO:0007669"/>
    <property type="project" value="InterPro"/>
</dbReference>
<dbReference type="Gene3D" id="1.10.1040.10">
    <property type="entry name" value="N-(1-d-carboxylethyl)-l-norvaline Dehydrogenase, domain 2"/>
    <property type="match status" value="1"/>
</dbReference>
<organism evidence="12 13">
    <name type="scientific">Candidatus Vogelbacteria bacterium RIFOXYD1_FULL_44_32</name>
    <dbReference type="NCBI Taxonomy" id="1802438"/>
    <lineage>
        <taxon>Bacteria</taxon>
        <taxon>Candidatus Vogeliibacteriota</taxon>
    </lineage>
</organism>
<evidence type="ECO:0008006" key="14">
    <source>
        <dbReference type="Google" id="ProtNLM"/>
    </source>
</evidence>
<comment type="similarity">
    <text evidence="1">Belongs to the NAD-dependent glycerol-3-phosphate dehydrogenase family.</text>
</comment>
<evidence type="ECO:0000256" key="2">
    <source>
        <dbReference type="ARBA" id="ARBA00022516"/>
    </source>
</evidence>
<dbReference type="SUPFAM" id="SSF48179">
    <property type="entry name" value="6-phosphogluconate dehydrogenase C-terminal domain-like"/>
    <property type="match status" value="1"/>
</dbReference>
<dbReference type="InterPro" id="IPR011128">
    <property type="entry name" value="G3P_DH_NAD-dep_N"/>
</dbReference>
<feature type="active site" description="Proton acceptor" evidence="7">
    <location>
        <position position="164"/>
    </location>
</feature>
<feature type="binding site" evidence="9">
    <location>
        <position position="113"/>
    </location>
    <ligand>
        <name>NAD(+)</name>
        <dbReference type="ChEBI" id="CHEBI:57540"/>
    </ligand>
</feature>
<dbReference type="Proteomes" id="UP000177043">
    <property type="component" value="Unassembled WGS sequence"/>
</dbReference>
<dbReference type="STRING" id="1802438.A2571_03220"/>
<dbReference type="InterPro" id="IPR006168">
    <property type="entry name" value="G3P_DH_NAD-dep"/>
</dbReference>
<dbReference type="Pfam" id="PF07479">
    <property type="entry name" value="NAD_Gly3P_dh_C"/>
    <property type="match status" value="1"/>
</dbReference>
<keyword evidence="5" id="KW-0594">Phospholipid biosynthesis</keyword>
<protein>
    <recommendedName>
        <fullName evidence="14">Glycerol-3-phosphate dehydrogenase (NAD(P)(+))</fullName>
    </recommendedName>
</protein>
<reference evidence="12 13" key="1">
    <citation type="journal article" date="2016" name="Nat. Commun.">
        <title>Thousands of microbial genomes shed light on interconnected biogeochemical processes in an aquifer system.</title>
        <authorList>
            <person name="Anantharaman K."/>
            <person name="Brown C.T."/>
            <person name="Hug L.A."/>
            <person name="Sharon I."/>
            <person name="Castelle C.J."/>
            <person name="Probst A.J."/>
            <person name="Thomas B.C."/>
            <person name="Singh A."/>
            <person name="Wilkins M.J."/>
            <person name="Karaoz U."/>
            <person name="Brodie E.L."/>
            <person name="Williams K.H."/>
            <person name="Hubbard S.S."/>
            <person name="Banfield J.F."/>
        </authorList>
    </citation>
    <scope>NUCLEOTIDE SEQUENCE [LARGE SCALE GENOMIC DNA]</scope>
</reference>
<dbReference type="PIRSF" id="PIRSF000114">
    <property type="entry name" value="Glycerol-3-P_dh"/>
    <property type="match status" value="1"/>
</dbReference>
<dbReference type="InterPro" id="IPR006109">
    <property type="entry name" value="G3P_DH_NAD-dep_C"/>
</dbReference>
<dbReference type="Pfam" id="PF01210">
    <property type="entry name" value="NAD_Gly3P_dh_N"/>
    <property type="match status" value="1"/>
</dbReference>
<feature type="domain" description="Glycerol-3-phosphate dehydrogenase NAD-dependent C-terminal" evidence="11">
    <location>
        <begin position="153"/>
        <end position="286"/>
    </location>
</feature>
<evidence type="ECO:0000259" key="11">
    <source>
        <dbReference type="Pfam" id="PF07479"/>
    </source>
</evidence>
<keyword evidence="9" id="KW-0520">NAD</keyword>
<dbReference type="Gene3D" id="3.40.50.720">
    <property type="entry name" value="NAD(P)-binding Rossmann-like Domain"/>
    <property type="match status" value="1"/>
</dbReference>
<evidence type="ECO:0000256" key="8">
    <source>
        <dbReference type="PIRSR" id="PIRSR000114-2"/>
    </source>
</evidence>
<sequence length="293" mass="30404">MKKILIIGGGEIGQALAQLLLVHEPVIFDKDETKNKAGRPLAELLAEAAIVFLAVPTQALASVGKEISSHLKTEAVVVSVSKGASANGNFSFEILAEVLPNNPLVFMGGPMLAAEIKAGKKAGATLGSESAEARLVVREIFAHSNLLLKESDDATGVALAGLLKNFYALGLAVAEEVGVGANTKGALVASALAEITELLVSFGGKAETAYSLAGLGDLVATASSEHSRNRTAGRDLVRIGKCPIESEGSLALPLVWPRLESKLAGMPFLAAIGEVVVHGKNPKNVFENILERL</sequence>
<comment type="caution">
    <text evidence="12">The sequence shown here is derived from an EMBL/GenBank/DDBJ whole genome shotgun (WGS) entry which is preliminary data.</text>
</comment>
<dbReference type="GO" id="GO:0005829">
    <property type="term" value="C:cytosol"/>
    <property type="evidence" value="ECO:0007669"/>
    <property type="project" value="TreeGrafter"/>
</dbReference>
<dbReference type="PANTHER" id="PTHR11728:SF1">
    <property type="entry name" value="GLYCEROL-3-PHOSPHATE DEHYDROGENASE [NAD(+)] 2, CHLOROPLASTIC"/>
    <property type="match status" value="1"/>
</dbReference>
<feature type="binding site" evidence="8">
    <location>
        <begin position="228"/>
        <end position="229"/>
    </location>
    <ligand>
        <name>substrate</name>
    </ligand>
</feature>
<dbReference type="GO" id="GO:0008654">
    <property type="term" value="P:phospholipid biosynthetic process"/>
    <property type="evidence" value="ECO:0007669"/>
    <property type="project" value="UniProtKB-KW"/>
</dbReference>
<evidence type="ECO:0000259" key="10">
    <source>
        <dbReference type="Pfam" id="PF01210"/>
    </source>
</evidence>
<dbReference type="InterPro" id="IPR008927">
    <property type="entry name" value="6-PGluconate_DH-like_C_sf"/>
</dbReference>
<evidence type="ECO:0000313" key="13">
    <source>
        <dbReference type="Proteomes" id="UP000177043"/>
    </source>
</evidence>
<feature type="binding site" evidence="8">
    <location>
        <position position="82"/>
    </location>
    <ligand>
        <name>substrate</name>
    </ligand>
</feature>
<evidence type="ECO:0000256" key="6">
    <source>
        <dbReference type="ARBA" id="ARBA00023264"/>
    </source>
</evidence>
<proteinExistence type="inferred from homology"/>
<accession>A0A1G2QE57</accession>
<keyword evidence="4" id="KW-0443">Lipid metabolism</keyword>
<dbReference type="InterPro" id="IPR013328">
    <property type="entry name" value="6PGD_dom2"/>
</dbReference>
<dbReference type="EMBL" id="MHTJ01000004">
    <property type="protein sequence ID" value="OHA58241.1"/>
    <property type="molecule type" value="Genomic_DNA"/>
</dbReference>
<evidence type="ECO:0000256" key="5">
    <source>
        <dbReference type="ARBA" id="ARBA00023209"/>
    </source>
</evidence>
<evidence type="ECO:0000256" key="7">
    <source>
        <dbReference type="PIRSR" id="PIRSR000114-1"/>
    </source>
</evidence>
<keyword evidence="2" id="KW-0444">Lipid biosynthesis</keyword>
<evidence type="ECO:0000256" key="1">
    <source>
        <dbReference type="ARBA" id="ARBA00011009"/>
    </source>
</evidence>
<dbReference type="GO" id="GO:0046168">
    <property type="term" value="P:glycerol-3-phosphate catabolic process"/>
    <property type="evidence" value="ECO:0007669"/>
    <property type="project" value="InterPro"/>
</dbReference>
<keyword evidence="6" id="KW-1208">Phospholipid metabolism</keyword>
<dbReference type="AlphaFoldDB" id="A0A1G2QE57"/>
<evidence type="ECO:0000256" key="4">
    <source>
        <dbReference type="ARBA" id="ARBA00023098"/>
    </source>
</evidence>
<gene>
    <name evidence="12" type="ORF">A2571_03220</name>
</gene>
<feature type="domain" description="Glycerol-3-phosphate dehydrogenase NAD-dependent N-terminal" evidence="10">
    <location>
        <begin position="40"/>
        <end position="132"/>
    </location>
</feature>
<keyword evidence="3" id="KW-0560">Oxidoreductase</keyword>
<dbReference type="GO" id="GO:0005975">
    <property type="term" value="P:carbohydrate metabolic process"/>
    <property type="evidence" value="ECO:0007669"/>
    <property type="project" value="InterPro"/>
</dbReference>
<evidence type="ECO:0000256" key="3">
    <source>
        <dbReference type="ARBA" id="ARBA00023002"/>
    </source>
</evidence>
<dbReference type="SUPFAM" id="SSF51735">
    <property type="entry name" value="NAD(P)-binding Rossmann-fold domains"/>
    <property type="match status" value="1"/>
</dbReference>
<dbReference type="InterPro" id="IPR036291">
    <property type="entry name" value="NAD(P)-bd_dom_sf"/>
</dbReference>
<dbReference type="GO" id="GO:0051287">
    <property type="term" value="F:NAD binding"/>
    <property type="evidence" value="ECO:0007669"/>
    <property type="project" value="InterPro"/>
</dbReference>
<evidence type="ECO:0000313" key="12">
    <source>
        <dbReference type="EMBL" id="OHA58241.1"/>
    </source>
</evidence>
<evidence type="ECO:0000256" key="9">
    <source>
        <dbReference type="PIRSR" id="PIRSR000114-3"/>
    </source>
</evidence>
<name>A0A1G2QE57_9BACT</name>
<feature type="binding site" evidence="9">
    <location>
        <position position="228"/>
    </location>
    <ligand>
        <name>NAD(+)</name>
        <dbReference type="ChEBI" id="CHEBI:57540"/>
    </ligand>
</feature>
<dbReference type="PANTHER" id="PTHR11728">
    <property type="entry name" value="GLYCEROL-3-PHOSPHATE DEHYDROGENASE"/>
    <property type="match status" value="1"/>
</dbReference>